<comment type="caution">
    <text evidence="3">The sequence shown here is derived from an EMBL/GenBank/DDBJ whole genome shotgun (WGS) entry which is preliminary data.</text>
</comment>
<evidence type="ECO:0000259" key="2">
    <source>
        <dbReference type="Pfam" id="PF12017"/>
    </source>
</evidence>
<keyword evidence="1" id="KW-0175">Coiled coil</keyword>
<name>A0ABP1Q121_9HEXA</name>
<gene>
    <name evidence="3" type="ORF">ODALV1_LOCUS5528</name>
</gene>
<dbReference type="InterPro" id="IPR021896">
    <property type="entry name" value="THAP9-like_HTH"/>
</dbReference>
<organism evidence="3 4">
    <name type="scientific">Orchesella dallaii</name>
    <dbReference type="NCBI Taxonomy" id="48710"/>
    <lineage>
        <taxon>Eukaryota</taxon>
        <taxon>Metazoa</taxon>
        <taxon>Ecdysozoa</taxon>
        <taxon>Arthropoda</taxon>
        <taxon>Hexapoda</taxon>
        <taxon>Collembola</taxon>
        <taxon>Entomobryomorpha</taxon>
        <taxon>Entomobryoidea</taxon>
        <taxon>Orchesellidae</taxon>
        <taxon>Orchesellinae</taxon>
        <taxon>Orchesella</taxon>
    </lineage>
</organism>
<proteinExistence type="predicted"/>
<reference evidence="3 4" key="1">
    <citation type="submission" date="2024-08" db="EMBL/GenBank/DDBJ databases">
        <authorList>
            <person name="Cucini C."/>
            <person name="Frati F."/>
        </authorList>
    </citation>
    <scope>NUCLEOTIDE SEQUENCE [LARGE SCALE GENOMIC DNA]</scope>
</reference>
<evidence type="ECO:0000313" key="4">
    <source>
        <dbReference type="Proteomes" id="UP001642540"/>
    </source>
</evidence>
<keyword evidence="4" id="KW-1185">Reference proteome</keyword>
<evidence type="ECO:0000256" key="1">
    <source>
        <dbReference type="SAM" id="Coils"/>
    </source>
</evidence>
<feature type="coiled-coil region" evidence="1">
    <location>
        <begin position="102"/>
        <end position="129"/>
    </location>
</feature>
<accession>A0ABP1Q121</accession>
<evidence type="ECO:0000313" key="3">
    <source>
        <dbReference type="EMBL" id="CAL8083572.1"/>
    </source>
</evidence>
<dbReference type="Proteomes" id="UP001642540">
    <property type="component" value="Unassembled WGS sequence"/>
</dbReference>
<dbReference type="Pfam" id="PF12017">
    <property type="entry name" value="Tnp_P_element"/>
    <property type="match status" value="1"/>
</dbReference>
<dbReference type="EMBL" id="CAXLJM020000016">
    <property type="protein sequence ID" value="CAL8083572.1"/>
    <property type="molecule type" value="Genomic_DNA"/>
</dbReference>
<feature type="domain" description="THAP9-like helix-turn-helix" evidence="2">
    <location>
        <begin position="135"/>
        <end position="202"/>
    </location>
</feature>
<sequence>MKMFSFPPPPDGVESGVNLSRELRLCRPAFEIRQDNQDVEPLKRRVLELESHVKMLLEERNSLEILSTNNKIEMDALRKKVIFLHSRLLEATKQNHVLKQANGRNEKRIKRARDEIESLESVSKRQKLTSTTSTQTEVPSNLKVQTLLHDLTLRQENSKNYPYTELLREFSFTLHYLSPAAYRYVRNYLEKLLPHSCTFQRWTNFVDPSPG</sequence>
<protein>
    <recommendedName>
        <fullName evidence="2">THAP9-like helix-turn-helix domain-containing protein</fullName>
    </recommendedName>
</protein>